<evidence type="ECO:0000313" key="3">
    <source>
        <dbReference type="EMBL" id="KAG0482673.1"/>
    </source>
</evidence>
<dbReference type="PANTHER" id="PTHR33643:SF1">
    <property type="entry name" value="UREASE ACCESSORY PROTEIN D"/>
    <property type="match status" value="1"/>
</dbReference>
<organism evidence="3 4">
    <name type="scientific">Vanilla planifolia</name>
    <name type="common">Vanilla</name>
    <dbReference type="NCBI Taxonomy" id="51239"/>
    <lineage>
        <taxon>Eukaryota</taxon>
        <taxon>Viridiplantae</taxon>
        <taxon>Streptophyta</taxon>
        <taxon>Embryophyta</taxon>
        <taxon>Tracheophyta</taxon>
        <taxon>Spermatophyta</taxon>
        <taxon>Magnoliopsida</taxon>
        <taxon>Liliopsida</taxon>
        <taxon>Asparagales</taxon>
        <taxon>Orchidaceae</taxon>
        <taxon>Vanilloideae</taxon>
        <taxon>Vanilleae</taxon>
        <taxon>Vanilla</taxon>
    </lineage>
</organism>
<dbReference type="Proteomes" id="UP000639772">
    <property type="component" value="Unassembled WGS sequence"/>
</dbReference>
<name>A0A835RAA5_VANPL</name>
<comment type="caution">
    <text evidence="3">The sequence shown here is derived from an EMBL/GenBank/DDBJ whole genome shotgun (WGS) entry which is preliminary data.</text>
</comment>
<dbReference type="GO" id="GO:0016151">
    <property type="term" value="F:nickel cation binding"/>
    <property type="evidence" value="ECO:0007669"/>
    <property type="project" value="InterPro"/>
</dbReference>
<dbReference type="InterPro" id="IPR002669">
    <property type="entry name" value="UreD"/>
</dbReference>
<protein>
    <recommendedName>
        <fullName evidence="5">Urease accessory protein D</fullName>
    </recommendedName>
</protein>
<accession>A0A835RAA5</accession>
<sequence>MDEKREETGFVAVEKIEGKTTVTRCFSKYPLKLIVPRKACSSTSDAVWVCSLSYGGGIVSGDRILVALNIGDGCTMALTTQASTKVYKAVDSKCSEQILEAKVQRNGLLAVIPDPVTCFSNAIYSQKQFFWVSSDSNLVIVDWITSGRHESGEIWDFELYKSSNKIFLDANEPLLIDSVLLEQASTVSVAERMKDYQVVAMIIVMGPKLKPIQDQIQMEVKSLMSPYFRPSTARKMNSDSTHGPSRPPLFASCSLFGQEAGIVVRLLSTTTEAVYSFLRHHLASLEQFLGAPPYRNR</sequence>
<dbReference type="Pfam" id="PF01774">
    <property type="entry name" value="UreD"/>
    <property type="match status" value="1"/>
</dbReference>
<gene>
    <name evidence="3" type="ORF">HPP92_010757</name>
</gene>
<dbReference type="EMBL" id="JADCNM010000005">
    <property type="protein sequence ID" value="KAG0482673.1"/>
    <property type="molecule type" value="Genomic_DNA"/>
</dbReference>
<dbReference type="AlphaFoldDB" id="A0A835RAA5"/>
<evidence type="ECO:0008006" key="5">
    <source>
        <dbReference type="Google" id="ProtNLM"/>
    </source>
</evidence>
<proteinExistence type="inferred from homology"/>
<dbReference type="OrthoDB" id="5550464at2759"/>
<dbReference type="PANTHER" id="PTHR33643">
    <property type="entry name" value="UREASE ACCESSORY PROTEIN D"/>
    <property type="match status" value="1"/>
</dbReference>
<evidence type="ECO:0000256" key="1">
    <source>
        <dbReference type="ARBA" id="ARBA00007177"/>
    </source>
</evidence>
<evidence type="ECO:0000313" key="4">
    <source>
        <dbReference type="Proteomes" id="UP000639772"/>
    </source>
</evidence>
<reference evidence="3 4" key="1">
    <citation type="journal article" date="2020" name="Nat. Food">
        <title>A phased Vanilla planifolia genome enables genetic improvement of flavour and production.</title>
        <authorList>
            <person name="Hasing T."/>
            <person name="Tang H."/>
            <person name="Brym M."/>
            <person name="Khazi F."/>
            <person name="Huang T."/>
            <person name="Chambers A.H."/>
        </authorList>
    </citation>
    <scope>NUCLEOTIDE SEQUENCE [LARGE SCALE GENOMIC DNA]</scope>
    <source>
        <tissue evidence="3">Leaf</tissue>
    </source>
</reference>
<dbReference type="HAMAP" id="MF_01384">
    <property type="entry name" value="UreD"/>
    <property type="match status" value="1"/>
</dbReference>
<evidence type="ECO:0000256" key="2">
    <source>
        <dbReference type="ARBA" id="ARBA00023186"/>
    </source>
</evidence>
<keyword evidence="2" id="KW-0143">Chaperone</keyword>
<comment type="similarity">
    <text evidence="1">Belongs to the UreD family.</text>
</comment>